<protein>
    <submittedName>
        <fullName evidence="11">Response regulator</fullName>
    </submittedName>
</protein>
<keyword evidence="6" id="KW-0238">DNA-binding</keyword>
<comment type="caution">
    <text evidence="11">The sequence shown here is derived from an EMBL/GenBank/DDBJ whole genome shotgun (WGS) entry which is preliminary data.</text>
</comment>
<evidence type="ECO:0000256" key="8">
    <source>
        <dbReference type="PROSITE-ProRule" id="PRU00169"/>
    </source>
</evidence>
<dbReference type="EMBL" id="JBHUME010000002">
    <property type="protein sequence ID" value="MFD2611330.1"/>
    <property type="molecule type" value="Genomic_DNA"/>
</dbReference>
<name>A0ABW5PA38_9BACL</name>
<evidence type="ECO:0000313" key="12">
    <source>
        <dbReference type="Proteomes" id="UP001597541"/>
    </source>
</evidence>
<dbReference type="PROSITE" id="PS00041">
    <property type="entry name" value="HTH_ARAC_FAMILY_1"/>
    <property type="match status" value="1"/>
</dbReference>
<dbReference type="InterPro" id="IPR011006">
    <property type="entry name" value="CheY-like_superfamily"/>
</dbReference>
<evidence type="ECO:0000256" key="5">
    <source>
        <dbReference type="ARBA" id="ARBA00023015"/>
    </source>
</evidence>
<keyword evidence="2" id="KW-0963">Cytoplasm</keyword>
<evidence type="ECO:0000256" key="7">
    <source>
        <dbReference type="ARBA" id="ARBA00023163"/>
    </source>
</evidence>
<dbReference type="Proteomes" id="UP001597541">
    <property type="component" value="Unassembled WGS sequence"/>
</dbReference>
<gene>
    <name evidence="11" type="ORF">ACFSUF_02715</name>
</gene>
<organism evidence="11 12">
    <name type="scientific">Paenibacillus gansuensis</name>
    <dbReference type="NCBI Taxonomy" id="306542"/>
    <lineage>
        <taxon>Bacteria</taxon>
        <taxon>Bacillati</taxon>
        <taxon>Bacillota</taxon>
        <taxon>Bacilli</taxon>
        <taxon>Bacillales</taxon>
        <taxon>Paenibacillaceae</taxon>
        <taxon>Paenibacillus</taxon>
    </lineage>
</organism>
<dbReference type="PROSITE" id="PS01124">
    <property type="entry name" value="HTH_ARAC_FAMILY_2"/>
    <property type="match status" value="1"/>
</dbReference>
<dbReference type="InterPro" id="IPR009057">
    <property type="entry name" value="Homeodomain-like_sf"/>
</dbReference>
<keyword evidence="12" id="KW-1185">Reference proteome</keyword>
<evidence type="ECO:0000256" key="6">
    <source>
        <dbReference type="ARBA" id="ARBA00023125"/>
    </source>
</evidence>
<proteinExistence type="predicted"/>
<dbReference type="Gene3D" id="1.10.10.60">
    <property type="entry name" value="Homeodomain-like"/>
    <property type="match status" value="2"/>
</dbReference>
<evidence type="ECO:0000256" key="2">
    <source>
        <dbReference type="ARBA" id="ARBA00022490"/>
    </source>
</evidence>
<accession>A0ABW5PA38</accession>
<dbReference type="InterPro" id="IPR018060">
    <property type="entry name" value="HTH_AraC"/>
</dbReference>
<dbReference type="RefSeq" id="WP_377599844.1">
    <property type="nucleotide sequence ID" value="NZ_JBHUME010000002.1"/>
</dbReference>
<dbReference type="InterPro" id="IPR051552">
    <property type="entry name" value="HptR"/>
</dbReference>
<evidence type="ECO:0000259" key="9">
    <source>
        <dbReference type="PROSITE" id="PS01124"/>
    </source>
</evidence>
<dbReference type="SUPFAM" id="SSF46689">
    <property type="entry name" value="Homeodomain-like"/>
    <property type="match status" value="2"/>
</dbReference>
<evidence type="ECO:0000313" key="11">
    <source>
        <dbReference type="EMBL" id="MFD2611330.1"/>
    </source>
</evidence>
<sequence length="552" mass="62967">MYQLLIVDDERKVADSLAELLPWEELNISQVYRAYSGQEAFQLIAAHSIEIVLTDIRMPGISGLELIEKIREINKKTKCILHSGYSDFEYAKQAMAYQVTEYLLKPASDEEIMEAVGRMIELLCQEAAALYSVTSLTAAIREQIPVMRAQLLQDVLMGKSWSNEELASRLELTQLSFRPADPAAVLVIRLEESFSSSDLKSMYLFEYAVINIAEETFGEHFELLAGRDQYDYLVLVVKLSDSKLAEFAELGMSSSASTTLLEKTALTLQENVTTYLKRHISIVMSTWGSFPGRLPGLYEESISTIRRNIGNDRDIFLKISDDDAPKPMKSLRNLYETPTLNQLLDMGQREQTVRKIGAVVAELEEQWSGSHEHMQEVFLHLGAAFTYAAHQNGKQLEGIIGTDYELFYTRKPFLSVRQLKDWAVRVADKLFEDLNKEQVDSKSNTIVQIQHFINDRLSEDVTLQAIADHVKMHPAYLSKLFKTRTGENLSDYIIRLKMEKAAMLLKQTDDRIYQICTKLGYQNPPYLIKLFKKYYGVTPQEYRDGFSGTGKQ</sequence>
<comment type="subcellular location">
    <subcellularLocation>
        <location evidence="1">Cytoplasm</location>
    </subcellularLocation>
</comment>
<dbReference type="Pfam" id="PF12833">
    <property type="entry name" value="HTH_18"/>
    <property type="match status" value="1"/>
</dbReference>
<dbReference type="Gene3D" id="3.40.50.2300">
    <property type="match status" value="1"/>
</dbReference>
<keyword evidence="4" id="KW-0902">Two-component regulatory system</keyword>
<reference evidence="12" key="1">
    <citation type="journal article" date="2019" name="Int. J. Syst. Evol. Microbiol.">
        <title>The Global Catalogue of Microorganisms (GCM) 10K type strain sequencing project: providing services to taxonomists for standard genome sequencing and annotation.</title>
        <authorList>
            <consortium name="The Broad Institute Genomics Platform"/>
            <consortium name="The Broad Institute Genome Sequencing Center for Infectious Disease"/>
            <person name="Wu L."/>
            <person name="Ma J."/>
        </authorList>
    </citation>
    <scope>NUCLEOTIDE SEQUENCE [LARGE SCALE GENOMIC DNA]</scope>
    <source>
        <strain evidence="12">KCTC 3950</strain>
    </source>
</reference>
<dbReference type="Pfam" id="PF00072">
    <property type="entry name" value="Response_reg"/>
    <property type="match status" value="1"/>
</dbReference>
<keyword evidence="7" id="KW-0804">Transcription</keyword>
<dbReference type="InterPro" id="IPR001789">
    <property type="entry name" value="Sig_transdc_resp-reg_receiver"/>
</dbReference>
<dbReference type="PROSITE" id="PS50110">
    <property type="entry name" value="RESPONSE_REGULATORY"/>
    <property type="match status" value="1"/>
</dbReference>
<evidence type="ECO:0000256" key="1">
    <source>
        <dbReference type="ARBA" id="ARBA00004496"/>
    </source>
</evidence>
<dbReference type="SUPFAM" id="SSF52172">
    <property type="entry name" value="CheY-like"/>
    <property type="match status" value="1"/>
</dbReference>
<evidence type="ECO:0000259" key="10">
    <source>
        <dbReference type="PROSITE" id="PS50110"/>
    </source>
</evidence>
<dbReference type="InterPro" id="IPR018062">
    <property type="entry name" value="HTH_AraC-typ_CS"/>
</dbReference>
<keyword evidence="3 8" id="KW-0597">Phosphoprotein</keyword>
<dbReference type="SMART" id="SM00448">
    <property type="entry name" value="REC"/>
    <property type="match status" value="1"/>
</dbReference>
<dbReference type="SMART" id="SM00342">
    <property type="entry name" value="HTH_ARAC"/>
    <property type="match status" value="1"/>
</dbReference>
<evidence type="ECO:0000256" key="3">
    <source>
        <dbReference type="ARBA" id="ARBA00022553"/>
    </source>
</evidence>
<feature type="modified residue" description="4-aspartylphosphate" evidence="8">
    <location>
        <position position="55"/>
    </location>
</feature>
<keyword evidence="5" id="KW-0805">Transcription regulation</keyword>
<feature type="domain" description="Response regulatory" evidence="10">
    <location>
        <begin position="3"/>
        <end position="120"/>
    </location>
</feature>
<dbReference type="PANTHER" id="PTHR42713">
    <property type="entry name" value="HISTIDINE KINASE-RELATED"/>
    <property type="match status" value="1"/>
</dbReference>
<dbReference type="PANTHER" id="PTHR42713:SF3">
    <property type="entry name" value="TRANSCRIPTIONAL REGULATORY PROTEIN HPTR"/>
    <property type="match status" value="1"/>
</dbReference>
<feature type="domain" description="HTH araC/xylS-type" evidence="9">
    <location>
        <begin position="447"/>
        <end position="545"/>
    </location>
</feature>
<dbReference type="CDD" id="cd17536">
    <property type="entry name" value="REC_YesN-like"/>
    <property type="match status" value="1"/>
</dbReference>
<evidence type="ECO:0000256" key="4">
    <source>
        <dbReference type="ARBA" id="ARBA00023012"/>
    </source>
</evidence>